<evidence type="ECO:0000256" key="1">
    <source>
        <dbReference type="SAM" id="Phobius"/>
    </source>
</evidence>
<dbReference type="NCBIfam" id="NF037970">
    <property type="entry name" value="vanZ_1"/>
    <property type="match status" value="1"/>
</dbReference>
<keyword evidence="1" id="KW-1133">Transmembrane helix</keyword>
<evidence type="ECO:0000313" key="4">
    <source>
        <dbReference type="Proteomes" id="UP000749471"/>
    </source>
</evidence>
<keyword evidence="1" id="KW-0472">Membrane</keyword>
<organism evidence="3 4">
    <name type="scientific">Tissierella simiarum</name>
    <dbReference type="NCBI Taxonomy" id="2841534"/>
    <lineage>
        <taxon>Bacteria</taxon>
        <taxon>Bacillati</taxon>
        <taxon>Bacillota</taxon>
        <taxon>Tissierellia</taxon>
        <taxon>Tissierellales</taxon>
        <taxon>Tissierellaceae</taxon>
        <taxon>Tissierella</taxon>
    </lineage>
</organism>
<keyword evidence="1" id="KW-0812">Transmembrane</keyword>
<accession>A0ABS6E2W3</accession>
<evidence type="ECO:0000259" key="2">
    <source>
        <dbReference type="Pfam" id="PF04892"/>
    </source>
</evidence>
<feature type="transmembrane region" description="Helical" evidence="1">
    <location>
        <begin position="21"/>
        <end position="42"/>
    </location>
</feature>
<dbReference type="Proteomes" id="UP000749471">
    <property type="component" value="Unassembled WGS sequence"/>
</dbReference>
<protein>
    <submittedName>
        <fullName evidence="3">VanZ family protein</fullName>
    </submittedName>
</protein>
<feature type="transmembrane region" description="Helical" evidence="1">
    <location>
        <begin position="87"/>
        <end position="103"/>
    </location>
</feature>
<dbReference type="InterPro" id="IPR016747">
    <property type="entry name" value="Phosphotransbutyrylase"/>
</dbReference>
<gene>
    <name evidence="3" type="ORF">KQI42_02100</name>
</gene>
<keyword evidence="4" id="KW-1185">Reference proteome</keyword>
<feature type="transmembrane region" description="Helical" evidence="1">
    <location>
        <begin position="110"/>
        <end position="126"/>
    </location>
</feature>
<dbReference type="Pfam" id="PF04892">
    <property type="entry name" value="VanZ"/>
    <property type="match status" value="1"/>
</dbReference>
<dbReference type="EMBL" id="JAHLPM010000001">
    <property type="protein sequence ID" value="MBU5436780.1"/>
    <property type="molecule type" value="Genomic_DNA"/>
</dbReference>
<dbReference type="InterPro" id="IPR006976">
    <property type="entry name" value="VanZ-like"/>
</dbReference>
<feature type="domain" description="VanZ-like" evidence="2">
    <location>
        <begin position="29"/>
        <end position="162"/>
    </location>
</feature>
<sequence length="173" mass="19428">MKANIEKLNGKEVYNMTRRKNKAYILISWTIVILWLVLIFYLSSQVVEKSNGLSKGITEVIVKTLEKIIPNANIDINRFNHLLRKNAHFFAYFILGVLVMNIVNRKGINGFKAFAIALGICILYAISDEVHQLFVPGRGAQVKDVLIDSAGAATGIGICKIISKIRRKKDKIL</sequence>
<feature type="transmembrane region" description="Helical" evidence="1">
    <location>
        <begin position="146"/>
        <end position="163"/>
    </location>
</feature>
<dbReference type="PANTHER" id="PTHR28008:SF1">
    <property type="entry name" value="DOMAIN PROTEIN, PUTATIVE (AFU_ORTHOLOGUE AFUA_3G10980)-RELATED"/>
    <property type="match status" value="1"/>
</dbReference>
<name>A0ABS6E2W3_9FIRM</name>
<proteinExistence type="predicted"/>
<dbReference type="RefSeq" id="WP_216516226.1">
    <property type="nucleotide sequence ID" value="NZ_JAHLPM010000001.1"/>
</dbReference>
<reference evidence="3 4" key="1">
    <citation type="submission" date="2021-06" db="EMBL/GenBank/DDBJ databases">
        <authorList>
            <person name="Sun Q."/>
            <person name="Li D."/>
        </authorList>
    </citation>
    <scope>NUCLEOTIDE SEQUENCE [LARGE SCALE GENOMIC DNA]</scope>
    <source>
        <strain evidence="3 4">MSJ-40</strain>
    </source>
</reference>
<evidence type="ECO:0000313" key="3">
    <source>
        <dbReference type="EMBL" id="MBU5436780.1"/>
    </source>
</evidence>
<dbReference type="PIRSF" id="PIRSF019083">
    <property type="entry name" value="UCP019083_VanZ"/>
    <property type="match status" value="1"/>
</dbReference>
<comment type="caution">
    <text evidence="3">The sequence shown here is derived from an EMBL/GenBank/DDBJ whole genome shotgun (WGS) entry which is preliminary data.</text>
</comment>
<dbReference type="PANTHER" id="PTHR28008">
    <property type="entry name" value="DOMAIN PROTEIN, PUTATIVE (AFU_ORTHOLOGUE AFUA_3G10980)-RELATED"/>
    <property type="match status" value="1"/>
</dbReference>